<protein>
    <recommendedName>
        <fullName evidence="3">Glycosyltransferase subfamily 4-like N-terminal domain-containing protein</fullName>
    </recommendedName>
</protein>
<dbReference type="Gene3D" id="3.40.50.2000">
    <property type="entry name" value="Glycogen Phosphorylase B"/>
    <property type="match status" value="1"/>
</dbReference>
<dbReference type="RefSeq" id="WP_235120898.1">
    <property type="nucleotide sequence ID" value="NZ_CP090978.1"/>
</dbReference>
<evidence type="ECO:0008006" key="3">
    <source>
        <dbReference type="Google" id="ProtNLM"/>
    </source>
</evidence>
<sequence>MRILHVLPHLAPRYGGPVKAGIEMASALVRLGHEVSIYTTNIDGNSHLDVPLDTPVMKNGVEIKYFPVQQPRFWHTSLPLANALKK</sequence>
<gene>
    <name evidence="1" type="ORF">L0M14_03685</name>
</gene>
<keyword evidence="2" id="KW-1185">Reference proteome</keyword>
<reference evidence="1 2" key="1">
    <citation type="journal article" date="2024" name="Int. J. Syst. Evol. Microbiol.">
        <title>Paenibacillus hexagrammi sp. nov., a novel bacterium isolated from the gut content of Hexagrammos agrammus.</title>
        <authorList>
            <person name="Jung H.K."/>
            <person name="Kim D.G."/>
            <person name="Zin H."/>
            <person name="Park J."/>
            <person name="Jung H."/>
            <person name="Kim Y.O."/>
            <person name="Kong H.J."/>
            <person name="Kim J.W."/>
            <person name="Kim Y.S."/>
        </authorList>
    </citation>
    <scope>NUCLEOTIDE SEQUENCE [LARGE SCALE GENOMIC DNA]</scope>
    <source>
        <strain evidence="1 2">YPD9-1</strain>
    </source>
</reference>
<name>A0ABY3SKT8_9BACL</name>
<proteinExistence type="predicted"/>
<evidence type="ECO:0000313" key="1">
    <source>
        <dbReference type="EMBL" id="UJF34324.1"/>
    </source>
</evidence>
<dbReference type="SUPFAM" id="SSF53756">
    <property type="entry name" value="UDP-Glycosyltransferase/glycogen phosphorylase"/>
    <property type="match status" value="1"/>
</dbReference>
<dbReference type="Proteomes" id="UP001649230">
    <property type="component" value="Chromosome"/>
</dbReference>
<organism evidence="1 2">
    <name type="scientific">Paenibacillus hexagrammi</name>
    <dbReference type="NCBI Taxonomy" id="2908839"/>
    <lineage>
        <taxon>Bacteria</taxon>
        <taxon>Bacillati</taxon>
        <taxon>Bacillota</taxon>
        <taxon>Bacilli</taxon>
        <taxon>Bacillales</taxon>
        <taxon>Paenibacillaceae</taxon>
        <taxon>Paenibacillus</taxon>
    </lineage>
</organism>
<accession>A0ABY3SKT8</accession>
<evidence type="ECO:0000313" key="2">
    <source>
        <dbReference type="Proteomes" id="UP001649230"/>
    </source>
</evidence>
<dbReference type="EMBL" id="CP090978">
    <property type="protein sequence ID" value="UJF34324.1"/>
    <property type="molecule type" value="Genomic_DNA"/>
</dbReference>